<dbReference type="Proteomes" id="UP001281447">
    <property type="component" value="Unassembled WGS sequence"/>
</dbReference>
<keyword evidence="1" id="KW-0472">Membrane</keyword>
<organism evidence="2 3">
    <name type="scientific">Tigheibacillus halophilus</name>
    <dbReference type="NCBI Taxonomy" id="361280"/>
    <lineage>
        <taxon>Bacteria</taxon>
        <taxon>Bacillati</taxon>
        <taxon>Bacillota</taxon>
        <taxon>Bacilli</taxon>
        <taxon>Bacillales</taxon>
        <taxon>Bacillaceae</taxon>
        <taxon>Tigheibacillus</taxon>
    </lineage>
</organism>
<accession>A0ABU5CB49</accession>
<dbReference type="RefSeq" id="WP_390352582.1">
    <property type="nucleotide sequence ID" value="NZ_JBHUIZ010000003.1"/>
</dbReference>
<evidence type="ECO:0000313" key="2">
    <source>
        <dbReference type="EMBL" id="MDY0396073.1"/>
    </source>
</evidence>
<keyword evidence="1" id="KW-0812">Transmembrane</keyword>
<evidence type="ECO:0000313" key="3">
    <source>
        <dbReference type="Proteomes" id="UP001281447"/>
    </source>
</evidence>
<dbReference type="Pfam" id="PF11151">
    <property type="entry name" value="DUF2929"/>
    <property type="match status" value="1"/>
</dbReference>
<reference evidence="2 3" key="1">
    <citation type="submission" date="2023-10" db="EMBL/GenBank/DDBJ databases">
        <title>Virgibacillus halophilus 5B73C genome.</title>
        <authorList>
            <person name="Miliotis G."/>
            <person name="Sengupta P."/>
            <person name="Hameed A."/>
            <person name="Chuvochina M."/>
            <person name="Mcdonagh F."/>
            <person name="Simpson A.C."/>
            <person name="Singh N.K."/>
            <person name="Rekha P.D."/>
            <person name="Raman K."/>
            <person name="Hugenholtz P."/>
            <person name="Venkateswaran K."/>
        </authorList>
    </citation>
    <scope>NUCLEOTIDE SEQUENCE [LARGE SCALE GENOMIC DNA]</scope>
    <source>
        <strain evidence="2 3">5B73C</strain>
    </source>
</reference>
<keyword evidence="1" id="KW-1133">Transmembrane helix</keyword>
<comment type="caution">
    <text evidence="2">The sequence shown here is derived from an EMBL/GenBank/DDBJ whole genome shotgun (WGS) entry which is preliminary data.</text>
</comment>
<dbReference type="EMBL" id="JAWDIP010000004">
    <property type="protein sequence ID" value="MDY0396073.1"/>
    <property type="molecule type" value="Genomic_DNA"/>
</dbReference>
<dbReference type="InterPro" id="IPR021324">
    <property type="entry name" value="DUF2929"/>
</dbReference>
<keyword evidence="3" id="KW-1185">Reference proteome</keyword>
<protein>
    <submittedName>
        <fullName evidence="2">DUF2929 family protein</fullName>
    </submittedName>
</protein>
<feature type="transmembrane region" description="Helical" evidence="1">
    <location>
        <begin position="28"/>
        <end position="49"/>
    </location>
</feature>
<evidence type="ECO:0000256" key="1">
    <source>
        <dbReference type="SAM" id="Phobius"/>
    </source>
</evidence>
<proteinExistence type="predicted"/>
<sequence>MRFIWTIIWAVLLSGTISYVLSSMAGESFSLTATLVMAGIFCIAVWVIGEGFLKEDKQS</sequence>
<gene>
    <name evidence="2" type="ORF">RWE15_19010</name>
</gene>
<name>A0ABU5CB49_9BACI</name>